<dbReference type="GO" id="GO:0016410">
    <property type="term" value="F:N-acyltransferase activity"/>
    <property type="evidence" value="ECO:0007669"/>
    <property type="project" value="TreeGrafter"/>
</dbReference>
<dbReference type="SUPFAM" id="SSF55729">
    <property type="entry name" value="Acyl-CoA N-acyltransferases (Nat)"/>
    <property type="match status" value="1"/>
</dbReference>
<name>A0A2S6EXF7_LEGPN</name>
<organism evidence="1 2">
    <name type="scientific">Legionella pneumophila</name>
    <dbReference type="NCBI Taxonomy" id="446"/>
    <lineage>
        <taxon>Bacteria</taxon>
        <taxon>Pseudomonadati</taxon>
        <taxon>Pseudomonadota</taxon>
        <taxon>Gammaproteobacteria</taxon>
        <taxon>Legionellales</taxon>
        <taxon>Legionellaceae</taxon>
        <taxon>Legionella</taxon>
    </lineage>
</organism>
<gene>
    <name evidence="1" type="ORF">C3928_12330</name>
</gene>
<evidence type="ECO:0000313" key="1">
    <source>
        <dbReference type="EMBL" id="PPK29841.1"/>
    </source>
</evidence>
<reference evidence="1 2" key="1">
    <citation type="submission" date="2018-02" db="EMBL/GenBank/DDBJ databases">
        <title>Draft genome sequences of four Legionella pneumophila clinical strains isolated in Ontario.</title>
        <authorList>
            <person name="Fortuna A."/>
            <person name="Ramnarine R."/>
            <person name="Li A."/>
            <person name="Frantz C."/>
            <person name="Mallo G."/>
        </authorList>
    </citation>
    <scope>NUCLEOTIDE SEQUENCE [LARGE SCALE GENOMIC DNA]</scope>
    <source>
        <strain evidence="1 2">LG61</strain>
    </source>
</reference>
<dbReference type="PROSITE" id="PS51186">
    <property type="entry name" value="GNAT"/>
    <property type="match status" value="1"/>
</dbReference>
<protein>
    <submittedName>
        <fullName evidence="1">N-acetyltransferase</fullName>
    </submittedName>
</protein>
<comment type="caution">
    <text evidence="1">The sequence shown here is derived from an EMBL/GenBank/DDBJ whole genome shotgun (WGS) entry which is preliminary data.</text>
</comment>
<dbReference type="EMBL" id="PQWY01000016">
    <property type="protein sequence ID" value="PPK29841.1"/>
    <property type="molecule type" value="Genomic_DNA"/>
</dbReference>
<dbReference type="PANTHER" id="PTHR31438">
    <property type="entry name" value="LYSINE N-ACYLTRANSFERASE C17G9.06C-RELATED"/>
    <property type="match status" value="1"/>
</dbReference>
<dbReference type="PANTHER" id="PTHR31438:SF1">
    <property type="entry name" value="LYSINE N-ACYLTRANSFERASE C17G9.06C-RELATED"/>
    <property type="match status" value="1"/>
</dbReference>
<dbReference type="Pfam" id="PF13523">
    <property type="entry name" value="Acetyltransf_8"/>
    <property type="match status" value="1"/>
</dbReference>
<keyword evidence="1" id="KW-0808">Transferase</keyword>
<sequence length="191" mass="22039">MTLINNSKSQVMSDFKFQPLSINDLNQLHQWFQEPIINHWYARDKNWSINDIKEKYEPRIVGTEHVPSFIVYKDDLPFGFIQFYSLTEDSLPDGIDGYESLLFQQYNPGDLAGIDLFIAESQGRGKGLGVELINCFINKFLTRFKAIVIDPDVNNQQAIRCYEKAGFQRTDFSQDPNHLIMIKPLPLTTGN</sequence>
<proteinExistence type="predicted"/>
<dbReference type="Gene3D" id="3.40.630.30">
    <property type="match status" value="1"/>
</dbReference>
<dbReference type="InterPro" id="IPR016181">
    <property type="entry name" value="Acyl_CoA_acyltransferase"/>
</dbReference>
<dbReference type="AlphaFoldDB" id="A0A2S6EXF7"/>
<accession>A0A2S6EXF7</accession>
<evidence type="ECO:0000313" key="2">
    <source>
        <dbReference type="Proteomes" id="UP000239239"/>
    </source>
</evidence>
<dbReference type="InterPro" id="IPR000182">
    <property type="entry name" value="GNAT_dom"/>
</dbReference>
<dbReference type="OrthoDB" id="336415at2"/>
<dbReference type="Proteomes" id="UP000239239">
    <property type="component" value="Unassembled WGS sequence"/>
</dbReference>